<dbReference type="PANTHER" id="PTHR33375:SF1">
    <property type="entry name" value="CHROMOSOME-PARTITIONING PROTEIN PARB-RELATED"/>
    <property type="match status" value="1"/>
</dbReference>
<dbReference type="SMART" id="SM00470">
    <property type="entry name" value="ParB"/>
    <property type="match status" value="1"/>
</dbReference>
<comment type="caution">
    <text evidence="3">The sequence shown here is derived from an EMBL/GenBank/DDBJ whole genome shotgun (WGS) entry which is preliminary data.</text>
</comment>
<accession>A0ABS6I8X8</accession>
<proteinExistence type="inferred from homology"/>
<comment type="similarity">
    <text evidence="1">Belongs to the ParB family.</text>
</comment>
<reference evidence="3 4" key="1">
    <citation type="submission" date="2021-06" db="EMBL/GenBank/DDBJ databases">
        <authorList>
            <person name="Jeong J.W."/>
        </authorList>
    </citation>
    <scope>NUCLEOTIDE SEQUENCE [LARGE SCALE GENOMIC DNA]</scope>
    <source>
        <strain evidence="3 4">MMS21-TAE1-1</strain>
    </source>
</reference>
<keyword evidence="4" id="KW-1185">Reference proteome</keyword>
<evidence type="ECO:0000259" key="2">
    <source>
        <dbReference type="SMART" id="SM00470"/>
    </source>
</evidence>
<dbReference type="EMBL" id="JAHOPC010000010">
    <property type="protein sequence ID" value="MBU8867842.1"/>
    <property type="molecule type" value="Genomic_DNA"/>
</dbReference>
<sequence>MNAAPTLEMLDPTTLTVDINVRKDAALTTDFITSIKEHGVMEPVIAHRKDDGTVHVLMGQRRTLGAIEAKRPEIPVMIINSPEEAERIVTQVVENIQRAELTEADEADAYHQLSLIGVSAAAIAKKTGRTKATVEGALKAKASEAGTAALGKGLTIEEALLMAEFEGDEQATAELESVIQDEPDQLFHVAQQLRDDRAAAAAVAALIATLEAQGKAIVEYAGSYADEENLFVSAANRADGEPATDEDANAAFVSTNYRGEHTAKPVITGWKELGFTPKYERYDGGSNVQKGPMTEDQKAERRTLIANNKAMESATTVRREFVKTLLAKKQAPKGWQYFTVHAITHHTETARSYDGEVAAEMVSAKIDGQKSWAWNPLKDHVAKSTTRPEFSLIALVCAGYESTIAKDSWRSPSQTHRDYLNQIVTWGYTASEVEQIIIDSGKPAEEEAA</sequence>
<dbReference type="InterPro" id="IPR004437">
    <property type="entry name" value="ParB/RepB/Spo0J"/>
</dbReference>
<dbReference type="InterPro" id="IPR003115">
    <property type="entry name" value="ParB_N"/>
</dbReference>
<protein>
    <submittedName>
        <fullName evidence="3">ParB/RepB/Spo0J family partition protein</fullName>
    </submittedName>
</protein>
<feature type="domain" description="ParB-like N-terminal" evidence="2">
    <location>
        <begin position="8"/>
        <end position="96"/>
    </location>
</feature>
<evidence type="ECO:0000313" key="4">
    <source>
        <dbReference type="Proteomes" id="UP000824166"/>
    </source>
</evidence>
<evidence type="ECO:0000256" key="1">
    <source>
        <dbReference type="ARBA" id="ARBA00006295"/>
    </source>
</evidence>
<dbReference type="NCBIfam" id="TIGR00180">
    <property type="entry name" value="parB_part"/>
    <property type="match status" value="1"/>
</dbReference>
<dbReference type="PANTHER" id="PTHR33375">
    <property type="entry name" value="CHROMOSOME-PARTITIONING PROTEIN PARB-RELATED"/>
    <property type="match status" value="1"/>
</dbReference>
<dbReference type="Proteomes" id="UP000824166">
    <property type="component" value="Unassembled WGS sequence"/>
</dbReference>
<dbReference type="Pfam" id="PF02195">
    <property type="entry name" value="ParB_N"/>
    <property type="match status" value="1"/>
</dbReference>
<name>A0ABS6I8X8_9MICC</name>
<gene>
    <name evidence="3" type="ORF">KSW38_16260</name>
</gene>
<dbReference type="InterPro" id="IPR050336">
    <property type="entry name" value="Chromosome_partition/occlusion"/>
</dbReference>
<dbReference type="RefSeq" id="WP_216925960.1">
    <property type="nucleotide sequence ID" value="NZ_JAHOPC010000010.1"/>
</dbReference>
<organism evidence="3 4">
    <name type="scientific">Paenarthrobacter aromaticivorans</name>
    <dbReference type="NCBI Taxonomy" id="2849150"/>
    <lineage>
        <taxon>Bacteria</taxon>
        <taxon>Bacillati</taxon>
        <taxon>Actinomycetota</taxon>
        <taxon>Actinomycetes</taxon>
        <taxon>Micrococcales</taxon>
        <taxon>Micrococcaceae</taxon>
        <taxon>Paenarthrobacter</taxon>
    </lineage>
</organism>
<evidence type="ECO:0000313" key="3">
    <source>
        <dbReference type="EMBL" id="MBU8867842.1"/>
    </source>
</evidence>